<evidence type="ECO:0000313" key="3">
    <source>
        <dbReference type="EMBL" id="KAJ1648684.1"/>
    </source>
</evidence>
<feature type="transmembrane region" description="Helical" evidence="2">
    <location>
        <begin position="316"/>
        <end position="339"/>
    </location>
</feature>
<evidence type="ECO:0000256" key="1">
    <source>
        <dbReference type="SAM" id="MobiDB-lite"/>
    </source>
</evidence>
<feature type="region of interest" description="Disordered" evidence="1">
    <location>
        <begin position="72"/>
        <end position="98"/>
    </location>
</feature>
<feature type="compositionally biased region" description="Polar residues" evidence="1">
    <location>
        <begin position="192"/>
        <end position="218"/>
    </location>
</feature>
<feature type="region of interest" description="Disordered" evidence="1">
    <location>
        <begin position="192"/>
        <end position="233"/>
    </location>
</feature>
<sequence>MSSESNQQSQCKEPDHARQTKSLDHRPRSLDDRFSLDQLISSPRSLDGAVVLGTYPREVVQKAYADLYASSFGSSDSDSESDENRQQPTQSFGSPPVMDAKVLRFQSAAPRMPAVRVGAARLSEMMMYNRRMQPSGKESDKAGTRVPGSHLPENPLVSDTGEQSCAQELHYDQDLSSVAAAAPLGELAPQTSISRQPSLGSQMQQETQSQTRPLSPQRDSNDKNAGIDDFNGLVAPGAMADEKQKAKADGKTPFHALLQLLRNNDAHAQEEARLFKPTVLSTSKARAADPFALDAFDETTRRTSRAMSKFPFCCCPARYCVAISFVAVLVSALLGFFLWPRVPTISINSLTPLSAAHLVYDTRQNVFGLRMPVQVSYEIHSGNFYPLLISNIHVSGFDGVTGNRILDTTLRNIRVKQSRLQFYRANAELHYLTSDMSDPALVDLYGKCAPRSSLRQIHFAQAQTTGRPGALTIRFQIKLDVHNLGWIRQPIVTLNQNINCPE</sequence>
<feature type="region of interest" description="Disordered" evidence="1">
    <location>
        <begin position="131"/>
        <end position="161"/>
    </location>
</feature>
<evidence type="ECO:0000256" key="2">
    <source>
        <dbReference type="SAM" id="Phobius"/>
    </source>
</evidence>
<reference evidence="3" key="1">
    <citation type="submission" date="2022-07" db="EMBL/GenBank/DDBJ databases">
        <title>Phylogenomic reconstructions and comparative analyses of Kickxellomycotina fungi.</title>
        <authorList>
            <person name="Reynolds N.K."/>
            <person name="Stajich J.E."/>
            <person name="Barry K."/>
            <person name="Grigoriev I.V."/>
            <person name="Crous P."/>
            <person name="Smith M.E."/>
        </authorList>
    </citation>
    <scope>NUCLEOTIDE SEQUENCE</scope>
    <source>
        <strain evidence="3">NBRC 105413</strain>
    </source>
</reference>
<keyword evidence="4" id="KW-1185">Reference proteome</keyword>
<proteinExistence type="predicted"/>
<organism evidence="3 4">
    <name type="scientific">Coemansia asiatica</name>
    <dbReference type="NCBI Taxonomy" id="1052880"/>
    <lineage>
        <taxon>Eukaryota</taxon>
        <taxon>Fungi</taxon>
        <taxon>Fungi incertae sedis</taxon>
        <taxon>Zoopagomycota</taxon>
        <taxon>Kickxellomycotina</taxon>
        <taxon>Kickxellomycetes</taxon>
        <taxon>Kickxellales</taxon>
        <taxon>Kickxellaceae</taxon>
        <taxon>Coemansia</taxon>
    </lineage>
</organism>
<accession>A0A9W7XR24</accession>
<comment type="caution">
    <text evidence="3">The sequence shown here is derived from an EMBL/GenBank/DDBJ whole genome shotgun (WGS) entry which is preliminary data.</text>
</comment>
<keyword evidence="2" id="KW-0812">Transmembrane</keyword>
<feature type="region of interest" description="Disordered" evidence="1">
    <location>
        <begin position="1"/>
        <end position="34"/>
    </location>
</feature>
<dbReference type="Proteomes" id="UP001145021">
    <property type="component" value="Unassembled WGS sequence"/>
</dbReference>
<dbReference type="EMBL" id="JANBOH010000001">
    <property type="protein sequence ID" value="KAJ1648684.1"/>
    <property type="molecule type" value="Genomic_DNA"/>
</dbReference>
<keyword evidence="2" id="KW-1133">Transmembrane helix</keyword>
<name>A0A9W7XR24_9FUNG</name>
<feature type="compositionally biased region" description="Polar residues" evidence="1">
    <location>
        <begin position="1"/>
        <end position="11"/>
    </location>
</feature>
<dbReference type="AlphaFoldDB" id="A0A9W7XR24"/>
<feature type="compositionally biased region" description="Basic and acidic residues" evidence="1">
    <location>
        <begin position="12"/>
        <end position="34"/>
    </location>
</feature>
<evidence type="ECO:0000313" key="4">
    <source>
        <dbReference type="Proteomes" id="UP001145021"/>
    </source>
</evidence>
<protein>
    <submittedName>
        <fullName evidence="3">Uncharacterized protein</fullName>
    </submittedName>
</protein>
<gene>
    <name evidence="3" type="ORF">LPJ64_000003</name>
</gene>
<keyword evidence="2" id="KW-0472">Membrane</keyword>